<dbReference type="SMART" id="SM00833">
    <property type="entry name" value="CobW_C"/>
    <property type="match status" value="1"/>
</dbReference>
<evidence type="ECO:0000256" key="1">
    <source>
        <dbReference type="SAM" id="MobiDB-lite"/>
    </source>
</evidence>
<feature type="region of interest" description="Disordered" evidence="1">
    <location>
        <begin position="333"/>
        <end position="371"/>
    </location>
</feature>
<sequence>MVAITDSSPRQLPVTLLSGFLGSGKTTLLEHILKSPDHGLKIAVIVNDMSKLNIDATLITNHKVSQTKEKLIQLQNGCICCTLRGDLLSELAYLAKQSEVQYVVIESSGISEPMQVAETFTAEFSAAMLQADEQMMEEEGDKDTQQILKEIVDMGGLHTIAKLDTTVTVIDAFNLLSNFDTTEFLSDRYGEKEIVPEDERTISDLMVDQIEFADVLIINKIEAVDEKTRTKIKDLMNLLNPDAKLLETSYSKVDVKEILGTGKFNFIKAASGAGWLHSLHEMTMQTTGNGQRLAPKPETLEYGINNFVYTARRPFHPRRLFALLHDKFILLQNREQEDEDEEEEDENGEGEDAADDSMEEDDTESVEDFDQPDPAVILNNKREHPAFSPILRSKGFFWLATRPFQFGEWSHAGGMLTVGCGGPWYAEVPEEALPEDKDVRQSIENDFKGPWGDRRQELVFIGLGIDTAKITACLDECLLDDADMKEWEKIMKNKKLSREEKSELMAKRWEDGWEEWPDFEDELDEHEADDDDEAEQRPKRKISEHLGHHHKHGHSHNHRKTNGV</sequence>
<feature type="compositionally biased region" description="Basic and acidic residues" evidence="1">
    <location>
        <begin position="535"/>
        <end position="546"/>
    </location>
</feature>
<evidence type="ECO:0000259" key="2">
    <source>
        <dbReference type="SMART" id="SM00833"/>
    </source>
</evidence>
<comment type="caution">
    <text evidence="3">The sequence shown here is derived from an EMBL/GenBank/DDBJ whole genome shotgun (WGS) entry which is preliminary data.</text>
</comment>
<feature type="compositionally biased region" description="Basic residues" evidence="1">
    <location>
        <begin position="547"/>
        <end position="564"/>
    </location>
</feature>
<dbReference type="STRING" id="2070753.A0A3A2ZYC5"/>
<dbReference type="InterPro" id="IPR051927">
    <property type="entry name" value="Zn_Chap_cDPG_Synth"/>
</dbReference>
<dbReference type="Proteomes" id="UP000266188">
    <property type="component" value="Unassembled WGS sequence"/>
</dbReference>
<dbReference type="PANTHER" id="PTHR43603:SF1">
    <property type="entry name" value="ZINC-REGULATED GTPASE METALLOPROTEIN ACTIVATOR 1"/>
    <property type="match status" value="1"/>
</dbReference>
<dbReference type="InterPro" id="IPR027417">
    <property type="entry name" value="P-loop_NTPase"/>
</dbReference>
<dbReference type="Gene3D" id="3.40.50.300">
    <property type="entry name" value="P-loop containing nucleotide triphosphate hydrolases"/>
    <property type="match status" value="1"/>
</dbReference>
<gene>
    <name evidence="3" type="ORF">PHISCL_03302</name>
</gene>
<proteinExistence type="predicted"/>
<feature type="region of interest" description="Disordered" evidence="1">
    <location>
        <begin position="516"/>
        <end position="564"/>
    </location>
</feature>
<dbReference type="InterPro" id="IPR011629">
    <property type="entry name" value="CobW-like_C"/>
</dbReference>
<name>A0A3A2ZYC5_9EURO</name>
<dbReference type="Pfam" id="PF02492">
    <property type="entry name" value="cobW"/>
    <property type="match status" value="2"/>
</dbReference>
<feature type="compositionally biased region" description="Acidic residues" evidence="1">
    <location>
        <begin position="336"/>
        <end position="371"/>
    </location>
</feature>
<dbReference type="Pfam" id="PF07683">
    <property type="entry name" value="CobW_C"/>
    <property type="match status" value="1"/>
</dbReference>
<dbReference type="SUPFAM" id="SSF90002">
    <property type="entry name" value="Hypothetical protein YjiA, C-terminal domain"/>
    <property type="match status" value="1"/>
</dbReference>
<evidence type="ECO:0000313" key="4">
    <source>
        <dbReference type="Proteomes" id="UP000266188"/>
    </source>
</evidence>
<protein>
    <submittedName>
        <fullName evidence="3">CobW domain protein</fullName>
    </submittedName>
</protein>
<feature type="domain" description="CobW C-terminal" evidence="2">
    <location>
        <begin position="304"/>
        <end position="478"/>
    </location>
</feature>
<reference evidence="4" key="1">
    <citation type="submission" date="2017-02" db="EMBL/GenBank/DDBJ databases">
        <authorList>
            <person name="Tafer H."/>
            <person name="Lopandic K."/>
        </authorList>
    </citation>
    <scope>NUCLEOTIDE SEQUENCE [LARGE SCALE GENOMIC DNA]</scope>
    <source>
        <strain evidence="4">CBS 366.77</strain>
    </source>
</reference>
<dbReference type="EMBL" id="MVGC01000084">
    <property type="protein sequence ID" value="RJE24354.1"/>
    <property type="molecule type" value="Genomic_DNA"/>
</dbReference>
<dbReference type="SUPFAM" id="SSF52540">
    <property type="entry name" value="P-loop containing nucleoside triphosphate hydrolases"/>
    <property type="match status" value="1"/>
</dbReference>
<dbReference type="CDD" id="cd03112">
    <property type="entry name" value="CobW-like"/>
    <property type="match status" value="1"/>
</dbReference>
<feature type="compositionally biased region" description="Acidic residues" evidence="1">
    <location>
        <begin position="516"/>
        <end position="534"/>
    </location>
</feature>
<dbReference type="InterPro" id="IPR003495">
    <property type="entry name" value="CobW/HypB/UreG_nucleotide-bd"/>
</dbReference>
<organism evidence="3 4">
    <name type="scientific">Aspergillus sclerotialis</name>
    <dbReference type="NCBI Taxonomy" id="2070753"/>
    <lineage>
        <taxon>Eukaryota</taxon>
        <taxon>Fungi</taxon>
        <taxon>Dikarya</taxon>
        <taxon>Ascomycota</taxon>
        <taxon>Pezizomycotina</taxon>
        <taxon>Eurotiomycetes</taxon>
        <taxon>Eurotiomycetidae</taxon>
        <taxon>Eurotiales</taxon>
        <taxon>Aspergillaceae</taxon>
        <taxon>Aspergillus</taxon>
        <taxon>Aspergillus subgen. Polypaecilum</taxon>
    </lineage>
</organism>
<dbReference type="PANTHER" id="PTHR43603">
    <property type="entry name" value="COBW DOMAIN-CONTAINING PROTEIN DDB_G0274527"/>
    <property type="match status" value="1"/>
</dbReference>
<evidence type="ECO:0000313" key="3">
    <source>
        <dbReference type="EMBL" id="RJE24354.1"/>
    </source>
</evidence>
<keyword evidence="4" id="KW-1185">Reference proteome</keyword>
<accession>A0A3A2ZYC5</accession>
<dbReference type="OrthoDB" id="272672at2759"/>
<dbReference type="AlphaFoldDB" id="A0A3A2ZYC5"/>